<evidence type="ECO:0000313" key="2">
    <source>
        <dbReference type="EMBL" id="KAB8300794.1"/>
    </source>
</evidence>
<protein>
    <submittedName>
        <fullName evidence="2">Uncharacterized protein</fullName>
    </submittedName>
</protein>
<name>A0A6A2WFZ1_9BIFI</name>
<comment type="caution">
    <text evidence="2">The sequence shown here is derived from an EMBL/GenBank/DDBJ whole genome shotgun (WGS) entry which is preliminary data.</text>
</comment>
<gene>
    <name evidence="2" type="ORF">DSM100238_0521</name>
</gene>
<feature type="region of interest" description="Disordered" evidence="1">
    <location>
        <begin position="1"/>
        <end position="40"/>
    </location>
</feature>
<accession>A0A6A2WFZ1</accession>
<evidence type="ECO:0000313" key="3">
    <source>
        <dbReference type="Proteomes" id="UP000440041"/>
    </source>
</evidence>
<dbReference type="AlphaFoldDB" id="A0A6A2WFZ1"/>
<dbReference type="Proteomes" id="UP000440041">
    <property type="component" value="Unassembled WGS sequence"/>
</dbReference>
<reference evidence="2 3" key="1">
    <citation type="submission" date="2019-09" db="EMBL/GenBank/DDBJ databases">
        <title>Characterization of the phylogenetic diversity of two novel species belonging to the genus Bifidobacterium: Bifidobacterium cebidarum sp. nov. and Bifidobacterium leontopitheci sp. nov.</title>
        <authorList>
            <person name="Lugli G.A."/>
            <person name="Duranti S."/>
            <person name="Milani C."/>
            <person name="Turroni F."/>
            <person name="Ventura M."/>
        </authorList>
    </citation>
    <scope>NUCLEOTIDE SEQUENCE [LARGE SCALE GENOMIC DNA]</scope>
    <source>
        <strain evidence="2 3">DSM 100238</strain>
    </source>
</reference>
<sequence length="85" mass="9204">MIEQGPRVRIVRGEDEEERPRPARAPTLDVPGVQDGGLGTRPVQAQACRAGGVPAYRHIGTFDGDAPEPGTSIEWTDLHMPVFNT</sequence>
<keyword evidence="3" id="KW-1185">Reference proteome</keyword>
<dbReference type="EMBL" id="WBSO01000002">
    <property type="protein sequence ID" value="KAB8300794.1"/>
    <property type="molecule type" value="Genomic_DNA"/>
</dbReference>
<proteinExistence type="predicted"/>
<organism evidence="2 3">
    <name type="scientific">Bifidobacterium apri</name>
    <dbReference type="NCBI Taxonomy" id="1769423"/>
    <lineage>
        <taxon>Bacteria</taxon>
        <taxon>Bacillati</taxon>
        <taxon>Actinomycetota</taxon>
        <taxon>Actinomycetes</taxon>
        <taxon>Bifidobacteriales</taxon>
        <taxon>Bifidobacteriaceae</taxon>
        <taxon>Bifidobacterium</taxon>
    </lineage>
</organism>
<evidence type="ECO:0000256" key="1">
    <source>
        <dbReference type="SAM" id="MobiDB-lite"/>
    </source>
</evidence>